<reference evidence="3" key="1">
    <citation type="journal article" date="2019" name="Int. J. Syst. Evol. Microbiol.">
        <title>The Global Catalogue of Microorganisms (GCM) 10K type strain sequencing project: providing services to taxonomists for standard genome sequencing and annotation.</title>
        <authorList>
            <consortium name="The Broad Institute Genomics Platform"/>
            <consortium name="The Broad Institute Genome Sequencing Center for Infectious Disease"/>
            <person name="Wu L."/>
            <person name="Ma J."/>
        </authorList>
    </citation>
    <scope>NUCLEOTIDE SEQUENCE [LARGE SCALE GENOMIC DNA]</scope>
    <source>
        <strain evidence="3">JCM 9687</strain>
    </source>
</reference>
<feature type="region of interest" description="Disordered" evidence="1">
    <location>
        <begin position="452"/>
        <end position="482"/>
    </location>
</feature>
<evidence type="ECO:0000313" key="3">
    <source>
        <dbReference type="Proteomes" id="UP001500483"/>
    </source>
</evidence>
<sequence>MPPCAETAFCRAEANGSSGLGERDPVHHHELQRIPGHVHPLPQRQGSEQGRRRVGGELGDELRRVVLALAQHRRAEPPPQFLGRLPRGPHRGEQPEGAAPGGLDEFGELVEVFRRQPVPPGLGQVPGDVEDPAALVLERRADVQPRPLRATGVGRHLLAAGHARGGGGRALGRQPPLPGEGVEGPAERQRRRGEHRRALPEQPFPQQPADAERRDLHRGRPVRFGGDPHHVAALPLRLVEGVEQPHRVVVHLLGDGERELAGAAAVRVLLALRPERGGAGGRGVAQRGERTAERFGHLLQPLRPGVGEDDLQPFGGLVEPVGDALVDGTPAAPRGELRLVRRQLAGRGGGDPVDEVVRLVDHDDVVLWQHRPVVEGVDGQQGVVGDDDVGAPRLTAGPFGEAVGADGQRCTPRHSFAVTDSCRHAWSVTPGTSSSRSPVSVSVAHSRTRLTWRSSAEAANGSNSAPSSGSAGAPPSTRFRHR</sequence>
<accession>A0ABP6RIY6</accession>
<dbReference type="Proteomes" id="UP001500483">
    <property type="component" value="Unassembled WGS sequence"/>
</dbReference>
<feature type="region of interest" description="Disordered" evidence="1">
    <location>
        <begin position="34"/>
        <end position="55"/>
    </location>
</feature>
<name>A0ABP6RIY6_9PSEU</name>
<organism evidence="2 3">
    <name type="scientific">Saccharopolyspora gregorii</name>
    <dbReference type="NCBI Taxonomy" id="33914"/>
    <lineage>
        <taxon>Bacteria</taxon>
        <taxon>Bacillati</taxon>
        <taxon>Actinomycetota</taxon>
        <taxon>Actinomycetes</taxon>
        <taxon>Pseudonocardiales</taxon>
        <taxon>Pseudonocardiaceae</taxon>
        <taxon>Saccharopolyspora</taxon>
    </lineage>
</organism>
<keyword evidence="3" id="KW-1185">Reference proteome</keyword>
<feature type="region of interest" description="Disordered" evidence="1">
    <location>
        <begin position="160"/>
        <end position="213"/>
    </location>
</feature>
<comment type="caution">
    <text evidence="2">The sequence shown here is derived from an EMBL/GenBank/DDBJ whole genome shotgun (WGS) entry which is preliminary data.</text>
</comment>
<feature type="region of interest" description="Disordered" evidence="1">
    <location>
        <begin position="77"/>
        <end position="101"/>
    </location>
</feature>
<evidence type="ECO:0000313" key="2">
    <source>
        <dbReference type="EMBL" id="GAA3353843.1"/>
    </source>
</evidence>
<dbReference type="EMBL" id="BAAAYK010000024">
    <property type="protein sequence ID" value="GAA3353843.1"/>
    <property type="molecule type" value="Genomic_DNA"/>
</dbReference>
<evidence type="ECO:0000256" key="1">
    <source>
        <dbReference type="SAM" id="MobiDB-lite"/>
    </source>
</evidence>
<gene>
    <name evidence="2" type="ORF">GCM10020366_08530</name>
</gene>
<proteinExistence type="predicted"/>
<protein>
    <submittedName>
        <fullName evidence="2">Uncharacterized protein</fullName>
    </submittedName>
</protein>
<feature type="compositionally biased region" description="Low complexity" evidence="1">
    <location>
        <begin position="454"/>
        <end position="476"/>
    </location>
</feature>